<keyword evidence="5" id="KW-0560">Oxidoreductase</keyword>
<comment type="caution">
    <text evidence="7">The sequence shown here is derived from an EMBL/GenBank/DDBJ whole genome shotgun (WGS) entry which is preliminary data.</text>
</comment>
<keyword evidence="3" id="KW-0285">Flavoprotein</keyword>
<dbReference type="GO" id="GO:0071949">
    <property type="term" value="F:FAD binding"/>
    <property type="evidence" value="ECO:0007669"/>
    <property type="project" value="InterPro"/>
</dbReference>
<gene>
    <name evidence="7" type="ORF">HYQ45_013951</name>
</gene>
<keyword evidence="4" id="KW-0274">FAD</keyword>
<dbReference type="GO" id="GO:0019478">
    <property type="term" value="P:D-amino acid catabolic process"/>
    <property type="evidence" value="ECO:0007669"/>
    <property type="project" value="TreeGrafter"/>
</dbReference>
<dbReference type="GO" id="GO:0005737">
    <property type="term" value="C:cytoplasm"/>
    <property type="evidence" value="ECO:0007669"/>
    <property type="project" value="TreeGrafter"/>
</dbReference>
<dbReference type="AlphaFoldDB" id="A0A8I2ZBL6"/>
<protein>
    <submittedName>
        <fullName evidence="7">D-amino-acid oxidase like protein</fullName>
    </submittedName>
</protein>
<dbReference type="OrthoDB" id="2015447at2759"/>
<comment type="cofactor">
    <cofactor evidence="1">
        <name>FAD</name>
        <dbReference type="ChEBI" id="CHEBI:57692"/>
    </cofactor>
</comment>
<accession>A0A8I2ZBL6</accession>
<dbReference type="PANTHER" id="PTHR11530">
    <property type="entry name" value="D-AMINO ACID OXIDASE"/>
    <property type="match status" value="1"/>
</dbReference>
<feature type="domain" description="FAD dependent oxidoreductase" evidence="6">
    <location>
        <begin position="6"/>
        <end position="359"/>
    </location>
</feature>
<name>A0A8I2ZBL6_VERLO</name>
<dbReference type="InterPro" id="IPR006076">
    <property type="entry name" value="FAD-dep_OxRdtase"/>
</dbReference>
<reference evidence="7" key="1">
    <citation type="journal article" date="2021" name="Mol. Plant Pathol.">
        <title>A 20-kb lineage-specific genomic region tames virulence in pathogenic amphidiploid Verticillium longisporum.</title>
        <authorList>
            <person name="Harting R."/>
            <person name="Starke J."/>
            <person name="Kusch H."/>
            <person name="Poggeler S."/>
            <person name="Maurus I."/>
            <person name="Schluter R."/>
            <person name="Landesfeind M."/>
            <person name="Bulla I."/>
            <person name="Nowrousian M."/>
            <person name="de Jonge R."/>
            <person name="Stahlhut G."/>
            <person name="Hoff K.J."/>
            <person name="Asshauer K.P."/>
            <person name="Thurmer A."/>
            <person name="Stanke M."/>
            <person name="Daniel R."/>
            <person name="Morgenstern B."/>
            <person name="Thomma B.P.H.J."/>
            <person name="Kronstad J.W."/>
            <person name="Braus-Stromeyer S.A."/>
            <person name="Braus G.H."/>
        </authorList>
    </citation>
    <scope>NUCLEOTIDE SEQUENCE</scope>
    <source>
        <strain evidence="7">Vl32</strain>
    </source>
</reference>
<evidence type="ECO:0000256" key="1">
    <source>
        <dbReference type="ARBA" id="ARBA00001974"/>
    </source>
</evidence>
<evidence type="ECO:0000313" key="8">
    <source>
        <dbReference type="Proteomes" id="UP000689129"/>
    </source>
</evidence>
<evidence type="ECO:0000256" key="4">
    <source>
        <dbReference type="ARBA" id="ARBA00022827"/>
    </source>
</evidence>
<evidence type="ECO:0000256" key="2">
    <source>
        <dbReference type="ARBA" id="ARBA00006730"/>
    </source>
</evidence>
<dbReference type="EMBL" id="JAEMWZ010000342">
    <property type="protein sequence ID" value="KAG7123308.1"/>
    <property type="molecule type" value="Genomic_DNA"/>
</dbReference>
<evidence type="ECO:0000256" key="3">
    <source>
        <dbReference type="ARBA" id="ARBA00022630"/>
    </source>
</evidence>
<dbReference type="PIRSF" id="PIRSF000189">
    <property type="entry name" value="D-aa_oxidase"/>
    <property type="match status" value="1"/>
</dbReference>
<dbReference type="PROSITE" id="PS00677">
    <property type="entry name" value="DAO"/>
    <property type="match status" value="1"/>
</dbReference>
<evidence type="ECO:0000256" key="5">
    <source>
        <dbReference type="ARBA" id="ARBA00023002"/>
    </source>
</evidence>
<comment type="similarity">
    <text evidence="2">Belongs to the DAMOX/DASOX family.</text>
</comment>
<dbReference type="InterPro" id="IPR006181">
    <property type="entry name" value="D-amino_acid_oxidase_CS"/>
</dbReference>
<dbReference type="PANTHER" id="PTHR11530:SF16">
    <property type="entry name" value="D-AMINO ACID OXIDASE (AFU_ORTHOLOGUE AFUA_5G11290)"/>
    <property type="match status" value="1"/>
</dbReference>
<proteinExistence type="inferred from homology"/>
<evidence type="ECO:0000313" key="7">
    <source>
        <dbReference type="EMBL" id="KAG7123308.1"/>
    </source>
</evidence>
<dbReference type="Proteomes" id="UP000689129">
    <property type="component" value="Unassembled WGS sequence"/>
</dbReference>
<dbReference type="InterPro" id="IPR023209">
    <property type="entry name" value="DAO"/>
</dbReference>
<dbReference type="GO" id="GO:0003884">
    <property type="term" value="F:D-amino-acid oxidase activity"/>
    <property type="evidence" value="ECO:0007669"/>
    <property type="project" value="InterPro"/>
</dbReference>
<sequence length="378" mass="41111">MTGPHLVVLGAGVIGLTTALTLRARHPSARITILAADFPGDYNIEYCSPWAGGNWCSAATDNGLLESFDRVTYERFAAIARQSPEAGIQWSPLRMIFDHKMEDAAILSEGTGKLWYDELVGGVKAVAQGALPAREAFGLDVPRTFVINTQIYLQWLLEKCRQGNVTLDRRRITHIREARIAADVTAVLNCTGLGSHSLGGVEDKAMYPTRGQTVLVEQPLQPLRRMYFRSPRRVDNDTTYVFQRPMAGGVVLGGCRQDGNWSGEVDEALAEDIMRRCCALAPELGRPEDLKIIRQGVGLRPGRKGGPRVEIEVDVEVEGKVEEGEGAPGGGGGEAALVVLHNYGHSGAGYQASWGSAEHGVRLLEEKLGLGVWRVTRL</sequence>
<evidence type="ECO:0000259" key="6">
    <source>
        <dbReference type="Pfam" id="PF01266"/>
    </source>
</evidence>
<dbReference type="Pfam" id="PF01266">
    <property type="entry name" value="DAO"/>
    <property type="match status" value="1"/>
</dbReference>
<organism evidence="7 8">
    <name type="scientific">Verticillium longisporum</name>
    <name type="common">Verticillium dahliae var. longisporum</name>
    <dbReference type="NCBI Taxonomy" id="100787"/>
    <lineage>
        <taxon>Eukaryota</taxon>
        <taxon>Fungi</taxon>
        <taxon>Dikarya</taxon>
        <taxon>Ascomycota</taxon>
        <taxon>Pezizomycotina</taxon>
        <taxon>Sordariomycetes</taxon>
        <taxon>Hypocreomycetidae</taxon>
        <taxon>Glomerellales</taxon>
        <taxon>Plectosphaerellaceae</taxon>
        <taxon>Verticillium</taxon>
    </lineage>
</organism>